<protein>
    <submittedName>
        <fullName evidence="3">NB-ARC domain-containing protein</fullName>
    </submittedName>
</protein>
<dbReference type="PANTHER" id="PTHR47691">
    <property type="entry name" value="REGULATOR-RELATED"/>
    <property type="match status" value="1"/>
</dbReference>
<dbReference type="RefSeq" id="WP_311629322.1">
    <property type="nucleotide sequence ID" value="NZ_JAVREN010000005.1"/>
</dbReference>
<dbReference type="Gene3D" id="1.10.8.430">
    <property type="entry name" value="Helical domain of apoptotic protease-activating factors"/>
    <property type="match status" value="1"/>
</dbReference>
<dbReference type="SMART" id="SM00382">
    <property type="entry name" value="AAA"/>
    <property type="match status" value="1"/>
</dbReference>
<proteinExistence type="predicted"/>
<dbReference type="Gene3D" id="3.40.50.300">
    <property type="entry name" value="P-loop containing nucleotide triphosphate hydrolases"/>
    <property type="match status" value="1"/>
</dbReference>
<dbReference type="PRINTS" id="PR00364">
    <property type="entry name" value="DISEASERSIST"/>
</dbReference>
<dbReference type="Gene3D" id="1.25.40.10">
    <property type="entry name" value="Tetratricopeptide repeat domain"/>
    <property type="match status" value="1"/>
</dbReference>
<dbReference type="SUPFAM" id="SSF48452">
    <property type="entry name" value="TPR-like"/>
    <property type="match status" value="2"/>
</dbReference>
<feature type="region of interest" description="Disordered" evidence="1">
    <location>
        <begin position="61"/>
        <end position="80"/>
    </location>
</feature>
<evidence type="ECO:0000313" key="4">
    <source>
        <dbReference type="Proteomes" id="UP001183388"/>
    </source>
</evidence>
<reference evidence="4" key="1">
    <citation type="submission" date="2023-07" db="EMBL/GenBank/DDBJ databases">
        <title>30 novel species of actinomycetes from the DSMZ collection.</title>
        <authorList>
            <person name="Nouioui I."/>
        </authorList>
    </citation>
    <scope>NUCLEOTIDE SEQUENCE [LARGE SCALE GENOMIC DNA]</scope>
    <source>
        <strain evidence="4">DSM 44917</strain>
    </source>
</reference>
<dbReference type="EMBL" id="JAVREN010000005">
    <property type="protein sequence ID" value="MDT0306401.1"/>
    <property type="molecule type" value="Genomic_DNA"/>
</dbReference>
<dbReference type="InterPro" id="IPR011990">
    <property type="entry name" value="TPR-like_helical_dom_sf"/>
</dbReference>
<gene>
    <name evidence="3" type="ORF">RM780_05420</name>
</gene>
<evidence type="ECO:0000259" key="2">
    <source>
        <dbReference type="SMART" id="SM00382"/>
    </source>
</evidence>
<evidence type="ECO:0000256" key="1">
    <source>
        <dbReference type="SAM" id="MobiDB-lite"/>
    </source>
</evidence>
<name>A0ABU2L4Q4_9ACTN</name>
<dbReference type="SUPFAM" id="SSF52540">
    <property type="entry name" value="P-loop containing nucleoside triphosphate hydrolases"/>
    <property type="match status" value="1"/>
</dbReference>
<organism evidence="3 4">
    <name type="scientific">Streptomyces boetiae</name>
    <dbReference type="NCBI Taxonomy" id="3075541"/>
    <lineage>
        <taxon>Bacteria</taxon>
        <taxon>Bacillati</taxon>
        <taxon>Actinomycetota</taxon>
        <taxon>Actinomycetes</taxon>
        <taxon>Kitasatosporales</taxon>
        <taxon>Streptomycetaceae</taxon>
        <taxon>Streptomyces</taxon>
    </lineage>
</organism>
<sequence>MGYRTWDGRGGEGGRVELLTTAAVLAAVESVTSDVVAGATGEFGRRASEALAGLARRLWRRDGEDGEGGPGDGEPVLPETAEERRELARRLLELAGQDPEFARDLEGWLRDSAGVVEDREREARRALARPRLLPPGTPAFTDREGVLDTLTALADAGAAAPGGPRVVVLLGPGGIGKTATAVHAAHALAGRYPDGQLYADLRGASAATAASPSEILGRFLPALGLADGAVPGEERRQVDRYRDLTAGRRLLVLLDNAHSAAQVVPLLTASSGSLVLVTSRYRLPELVRDHGARLVPLGPLEDADAVRLLARIAGPERVARQPAHVAAVARSCAGVPLALCATGARAAEREHLSWERIVRELSPENGAFSGEEEPDGRDPVLLATHLSYRELSPPAARLYRLLGQRPWPQIPVGAAAAAAGPAAGPEASPAEEDQARALLEELARVHLLEEVAEERYRFHDAVRRHAARQAAREESPAELARATGRMARWFLRRAAEADAAVLPGRWRLGPAFPGPPPPGAPPRPVAPALAWLRRERENLAEAVRAAEEQGSDGLVWQLCEATWSLHLKLGFHQQQADTHARGVAAARRAAEDFGDARAEGRMRVQHAFALMGLGRTEEAEEQLRDAAEADRRAGHRRGQATAEETLGLLRLRQWRWAEAEAAFARARETLGLIAPDEEGARDVPRATALLAFHTGRALRGDGRLTEAVRRLLEALALFGALEVPDPYNGARVRTALGETLLDAGDPGAARAPLDEALEVLSAEGAWLPQAEAALLRARCARDLGDAEGEAAFLRTARKLYERTGELAAAARVEDRLARLGGDGP</sequence>
<comment type="caution">
    <text evidence="3">The sequence shown here is derived from an EMBL/GenBank/DDBJ whole genome shotgun (WGS) entry which is preliminary data.</text>
</comment>
<dbReference type="InterPro" id="IPR003593">
    <property type="entry name" value="AAA+_ATPase"/>
</dbReference>
<feature type="domain" description="AAA+ ATPase" evidence="2">
    <location>
        <begin position="163"/>
        <end position="411"/>
    </location>
</feature>
<dbReference type="PANTHER" id="PTHR47691:SF3">
    <property type="entry name" value="HTH-TYPE TRANSCRIPTIONAL REGULATOR RV0890C-RELATED"/>
    <property type="match status" value="1"/>
</dbReference>
<dbReference type="InterPro" id="IPR042197">
    <property type="entry name" value="Apaf_helical"/>
</dbReference>
<evidence type="ECO:0000313" key="3">
    <source>
        <dbReference type="EMBL" id="MDT0306401.1"/>
    </source>
</evidence>
<keyword evidence="4" id="KW-1185">Reference proteome</keyword>
<accession>A0ABU2L4Q4</accession>
<dbReference type="InterPro" id="IPR027417">
    <property type="entry name" value="P-loop_NTPase"/>
</dbReference>
<dbReference type="Proteomes" id="UP001183388">
    <property type="component" value="Unassembled WGS sequence"/>
</dbReference>